<dbReference type="AlphaFoldDB" id="A0A0L6VE22"/>
<dbReference type="EMBL" id="LAVV01006629">
    <property type="protein sequence ID" value="KNZ59031.1"/>
    <property type="molecule type" value="Genomic_DNA"/>
</dbReference>
<protein>
    <submittedName>
        <fullName evidence="1">Uncharacterized protein</fullName>
    </submittedName>
</protein>
<comment type="caution">
    <text evidence="1">The sequence shown here is derived from an EMBL/GenBank/DDBJ whole genome shotgun (WGS) entry which is preliminary data.</text>
</comment>
<sequence>MFSPALVTSIEDFFCLFVGSFEYCPASLFFPLARCCTSSISFPLHCCCSASRHFLPKKNHVSPLFSETCFVRLILRWIDEHVVNIVLTTKEIYVELADVIVEFLNLSSPRWQRKRKKEGSDFKHWSNDEYYAIKQLREGDQFKPDSLSVHIAAVLAVKIWATSKLPTKNEDLSKQAGEICKTACLGEKDTNIKSEGDTSSHLTSHILLKCVMRTTQHDEIDFSRFVKDNRSFSKQNQCIGKLLLALKMKIETQPSLKHERVMIKNDRRMRIISGGAIVERKTDAVTAKEKLAQLPVIDKQKVPVSFSCYSNHSPKVIKPSFDAQSLQTCGVWIEAWLEHAARQLQAVEQVFLPVCRFTESSPPTCIEYSWVSLPKTPGSLTLDSFFFRNPALFFPAFCCGRWIDPTAETNSYPLAYKSSKLVTGWKGYCQAFQESGSLTPHAPHCANSGPPGYSASLVYPCRPSKVILVRLILLQFPKQNPLYSPDNPLRIPKALKILSFVYFGLPQLSACIMLSVAATAETRSYPLAYECSTLIGLKSKEFLVGKVIARLSKNQEGKSYGSCILKPSLGVIHPPKKSRVELIYFVIPQLRSFRGDSLWRPTLTLVQCNLFHLGFPQPFPNNKTNSTLELYEDRISKPIQIFHFLFWYQLG</sequence>
<evidence type="ECO:0000313" key="2">
    <source>
        <dbReference type="Proteomes" id="UP000037035"/>
    </source>
</evidence>
<name>A0A0L6VE22_9BASI</name>
<accession>A0A0L6VE22</accession>
<proteinExistence type="predicted"/>
<reference evidence="1 2" key="1">
    <citation type="submission" date="2015-08" db="EMBL/GenBank/DDBJ databases">
        <title>Next Generation Sequencing and Analysis of the Genome of Puccinia sorghi L Schw, the Causal Agent of Maize Common Rust.</title>
        <authorList>
            <person name="Rochi L."/>
            <person name="Burguener G."/>
            <person name="Darino M."/>
            <person name="Turjanski A."/>
            <person name="Kreff E."/>
            <person name="Dieguez M.J."/>
            <person name="Sacco F."/>
        </authorList>
    </citation>
    <scope>NUCLEOTIDE SEQUENCE [LARGE SCALE GENOMIC DNA]</scope>
    <source>
        <strain evidence="1 2">RO10H11247</strain>
    </source>
</reference>
<evidence type="ECO:0000313" key="1">
    <source>
        <dbReference type="EMBL" id="KNZ59031.1"/>
    </source>
</evidence>
<organism evidence="1 2">
    <name type="scientific">Puccinia sorghi</name>
    <dbReference type="NCBI Taxonomy" id="27349"/>
    <lineage>
        <taxon>Eukaryota</taxon>
        <taxon>Fungi</taxon>
        <taxon>Dikarya</taxon>
        <taxon>Basidiomycota</taxon>
        <taxon>Pucciniomycotina</taxon>
        <taxon>Pucciniomycetes</taxon>
        <taxon>Pucciniales</taxon>
        <taxon>Pucciniaceae</taxon>
        <taxon>Puccinia</taxon>
    </lineage>
</organism>
<keyword evidence="2" id="KW-1185">Reference proteome</keyword>
<gene>
    <name evidence="1" type="ORF">VP01_1812g2</name>
</gene>
<dbReference type="VEuPathDB" id="FungiDB:VP01_1812g2"/>
<dbReference type="Proteomes" id="UP000037035">
    <property type="component" value="Unassembled WGS sequence"/>
</dbReference>